<dbReference type="PANTHER" id="PTHR36699:SF1">
    <property type="entry name" value="L,D-TRANSPEPTIDASE YAFK-RELATED"/>
    <property type="match status" value="1"/>
</dbReference>
<dbReference type="Proteomes" id="UP001205890">
    <property type="component" value="Unassembled WGS sequence"/>
</dbReference>
<keyword evidence="12" id="KW-1185">Reference proteome</keyword>
<feature type="domain" description="L,D-TPase catalytic" evidence="10">
    <location>
        <begin position="55"/>
        <end position="182"/>
    </location>
</feature>
<comment type="pathway">
    <text evidence="1 7">Cell wall biogenesis; peptidoglycan biosynthesis.</text>
</comment>
<name>A0ABT1LGN6_9HYPH</name>
<evidence type="ECO:0000256" key="9">
    <source>
        <dbReference type="SAM" id="SignalP"/>
    </source>
</evidence>
<feature type="active site" description="Proton donor/acceptor" evidence="7">
    <location>
        <position position="147"/>
    </location>
</feature>
<evidence type="ECO:0000256" key="2">
    <source>
        <dbReference type="ARBA" id="ARBA00005992"/>
    </source>
</evidence>
<dbReference type="PROSITE" id="PS52029">
    <property type="entry name" value="LD_TPASE"/>
    <property type="match status" value="1"/>
</dbReference>
<evidence type="ECO:0000313" key="11">
    <source>
        <dbReference type="EMBL" id="MCP8940666.1"/>
    </source>
</evidence>
<feature type="active site" description="Nucleophile" evidence="7">
    <location>
        <position position="155"/>
    </location>
</feature>
<evidence type="ECO:0000259" key="10">
    <source>
        <dbReference type="PROSITE" id="PS52029"/>
    </source>
</evidence>
<dbReference type="InterPro" id="IPR038063">
    <property type="entry name" value="Transpep_catalytic_dom"/>
</dbReference>
<feature type="region of interest" description="Disordered" evidence="8">
    <location>
        <begin position="425"/>
        <end position="461"/>
    </location>
</feature>
<dbReference type="EMBL" id="JANCLU010000025">
    <property type="protein sequence ID" value="MCP8940666.1"/>
    <property type="molecule type" value="Genomic_DNA"/>
</dbReference>
<evidence type="ECO:0000256" key="3">
    <source>
        <dbReference type="ARBA" id="ARBA00022679"/>
    </source>
</evidence>
<dbReference type="PANTHER" id="PTHR36699">
    <property type="entry name" value="LD-TRANSPEPTIDASE"/>
    <property type="match status" value="1"/>
</dbReference>
<keyword evidence="4 7" id="KW-0133">Cell shape</keyword>
<dbReference type="InterPro" id="IPR005490">
    <property type="entry name" value="LD_TPept_cat_dom"/>
</dbReference>
<evidence type="ECO:0000256" key="8">
    <source>
        <dbReference type="SAM" id="MobiDB-lite"/>
    </source>
</evidence>
<feature type="signal peptide" evidence="9">
    <location>
        <begin position="1"/>
        <end position="23"/>
    </location>
</feature>
<keyword evidence="5 7" id="KW-0573">Peptidoglycan synthesis</keyword>
<accession>A0ABT1LGN6</accession>
<keyword evidence="6 7" id="KW-0961">Cell wall biogenesis/degradation</keyword>
<keyword evidence="9" id="KW-0732">Signal</keyword>
<evidence type="ECO:0000313" key="12">
    <source>
        <dbReference type="Proteomes" id="UP001205890"/>
    </source>
</evidence>
<evidence type="ECO:0000256" key="5">
    <source>
        <dbReference type="ARBA" id="ARBA00022984"/>
    </source>
</evidence>
<evidence type="ECO:0000256" key="6">
    <source>
        <dbReference type="ARBA" id="ARBA00023316"/>
    </source>
</evidence>
<evidence type="ECO:0000256" key="7">
    <source>
        <dbReference type="PROSITE-ProRule" id="PRU01373"/>
    </source>
</evidence>
<proteinExistence type="inferred from homology"/>
<comment type="similarity">
    <text evidence="2">Belongs to the YkuD family.</text>
</comment>
<protein>
    <submittedName>
        <fullName evidence="11">Murein L,D-transpeptidase</fullName>
    </submittedName>
</protein>
<dbReference type="Pfam" id="PF03734">
    <property type="entry name" value="YkuD"/>
    <property type="match status" value="1"/>
</dbReference>
<dbReference type="PROSITE" id="PS51257">
    <property type="entry name" value="PROKAR_LIPOPROTEIN"/>
    <property type="match status" value="1"/>
</dbReference>
<comment type="caution">
    <text evidence="11">The sequence shown here is derived from an EMBL/GenBank/DDBJ whole genome shotgun (WGS) entry which is preliminary data.</text>
</comment>
<organism evidence="11 12">
    <name type="scientific">Alsobacter ponti</name>
    <dbReference type="NCBI Taxonomy" id="2962936"/>
    <lineage>
        <taxon>Bacteria</taxon>
        <taxon>Pseudomonadati</taxon>
        <taxon>Pseudomonadota</taxon>
        <taxon>Alphaproteobacteria</taxon>
        <taxon>Hyphomicrobiales</taxon>
        <taxon>Alsobacteraceae</taxon>
        <taxon>Alsobacter</taxon>
    </lineage>
</organism>
<keyword evidence="3" id="KW-0808">Transferase</keyword>
<dbReference type="Gene3D" id="2.40.440.10">
    <property type="entry name" value="L,D-transpeptidase catalytic domain-like"/>
    <property type="match status" value="1"/>
</dbReference>
<dbReference type="CDD" id="cd16913">
    <property type="entry name" value="YkuD_like"/>
    <property type="match status" value="1"/>
</dbReference>
<dbReference type="RefSeq" id="WP_254745659.1">
    <property type="nucleotide sequence ID" value="NZ_JANCLU010000025.1"/>
</dbReference>
<sequence length="461" mass="49236">MMTAWTRIALASTAAALLAGCNADNGRFPARAYAPIPSDTLSLMAQKGTSRDAPVLVRAYKKESELEVWKQSANGQYVLLKTYPVCRWSGQLGPKKREGDRQVPEGFYTVTASQMNPNSAYWLSFNVGYPNTLERAMGRNGGDIMVHGTCSSRGCFAMTNEQVEEIYAVMREAFAGGQKQVQFQSYPFRMTAENLARFRYDPNMPYWKNLKEGSDHFEVAKTEPRVGYCGGKYVFNATATNGRMEPLAPCPALKVDEEIAAAVSSKERADEQQVAEYVQRGTPAVRVQYSDGSQHASFRTTALAYFDTGSDSPAMAPLPSAPKRDIGDVSRPEAIGAVEEVHLDDSGKPKVAARPAAPTPVAAAAAKPAPASAEASVTSVAKADTKPASSSGLFSLFGGSPTPVAETAAAPAPSVDQPFYKRWLGLGGDAPAAAPQPAAVPLPPRRQADAAKPARLAMTAE</sequence>
<gene>
    <name evidence="11" type="ORF">NK718_19240</name>
</gene>
<dbReference type="SUPFAM" id="SSF141523">
    <property type="entry name" value="L,D-transpeptidase catalytic domain-like"/>
    <property type="match status" value="1"/>
</dbReference>
<evidence type="ECO:0000256" key="4">
    <source>
        <dbReference type="ARBA" id="ARBA00022960"/>
    </source>
</evidence>
<feature type="chain" id="PRO_5047135898" evidence="9">
    <location>
        <begin position="24"/>
        <end position="461"/>
    </location>
</feature>
<reference evidence="11 12" key="1">
    <citation type="submission" date="2022-07" db="EMBL/GenBank/DDBJ databases">
        <authorList>
            <person name="Li W.-J."/>
            <person name="Deng Q.-Q."/>
        </authorList>
    </citation>
    <scope>NUCLEOTIDE SEQUENCE [LARGE SCALE GENOMIC DNA]</scope>
    <source>
        <strain evidence="11 12">SYSU M60028</strain>
    </source>
</reference>
<evidence type="ECO:0000256" key="1">
    <source>
        <dbReference type="ARBA" id="ARBA00004752"/>
    </source>
</evidence>